<name>A0A1B8QCW9_9GAMM</name>
<proteinExistence type="predicted"/>
<dbReference type="AlphaFoldDB" id="A0A1B8QCW9"/>
<keyword evidence="3" id="KW-1185">Reference proteome</keyword>
<feature type="region of interest" description="Disordered" evidence="1">
    <location>
        <begin position="29"/>
        <end position="54"/>
    </location>
</feature>
<protein>
    <submittedName>
        <fullName evidence="2">Uncharacterized protein</fullName>
    </submittedName>
</protein>
<dbReference type="Pfam" id="PF19952">
    <property type="entry name" value="DUF6414"/>
    <property type="match status" value="1"/>
</dbReference>
<comment type="caution">
    <text evidence="2">The sequence shown here is derived from an EMBL/GenBank/DDBJ whole genome shotgun (WGS) entry which is preliminary data.</text>
</comment>
<dbReference type="Proteomes" id="UP000092616">
    <property type="component" value="Unassembled WGS sequence"/>
</dbReference>
<reference evidence="2 3" key="1">
    <citation type="submission" date="2016-06" db="EMBL/GenBank/DDBJ databases">
        <title>Draft genome of Moraxella atlantae CCUG 59586.</title>
        <authorList>
            <person name="Salva-Serra F."/>
            <person name="Engstrom-Jakobsson H."/>
            <person name="Thorell K."/>
            <person name="Gonzales-Siles L."/>
            <person name="Karlsson R."/>
            <person name="Boulund F."/>
            <person name="Engstrand L."/>
            <person name="Kristiansson E."/>
            <person name="Moore E."/>
        </authorList>
    </citation>
    <scope>NUCLEOTIDE SEQUENCE [LARGE SCALE GENOMIC DNA]</scope>
    <source>
        <strain evidence="2 3">CCUG 59586</strain>
    </source>
</reference>
<evidence type="ECO:0000313" key="3">
    <source>
        <dbReference type="Proteomes" id="UP000092616"/>
    </source>
</evidence>
<dbReference type="EMBL" id="LZNA01000042">
    <property type="protein sequence ID" value="OBX79146.1"/>
    <property type="molecule type" value="Genomic_DNA"/>
</dbReference>
<accession>A0A1B8QCW9</accession>
<evidence type="ECO:0000256" key="1">
    <source>
        <dbReference type="SAM" id="MobiDB-lite"/>
    </source>
</evidence>
<sequence>MKSIYDFIYLDNDKICSYYAQLTDGLPNQKKISNKKGRTEGGKATAGPRDMLHGELDRHNSLEDSSETSYDMAHVLPRDMINLLDDYKLIARKLAVNNLGKLVLVEGYIYFNDFELMSKATGPTIDFMEYIQPDSKEVQNNAKAAKPLANLLQAYPIRLQANVKITSSESAQHAWMTLQEENLTSSTVDFSLRYESVSPEKFFILGILDALPEKFDNKDEAVIKEEFNNKLLASGIFNEAIMSMNGAFNTLLGRPKDFFGITPICIFRKIGVPHTN</sequence>
<gene>
    <name evidence="2" type="ORF">A9306_09040</name>
</gene>
<organism evidence="2 3">
    <name type="scientific">Faucicola atlantae</name>
    <dbReference type="NCBI Taxonomy" id="34059"/>
    <lineage>
        <taxon>Bacteria</taxon>
        <taxon>Pseudomonadati</taxon>
        <taxon>Pseudomonadota</taxon>
        <taxon>Gammaproteobacteria</taxon>
        <taxon>Moraxellales</taxon>
        <taxon>Moraxellaceae</taxon>
        <taxon>Faucicola</taxon>
    </lineage>
</organism>
<evidence type="ECO:0000313" key="2">
    <source>
        <dbReference type="EMBL" id="OBX79146.1"/>
    </source>
</evidence>
<dbReference type="InterPro" id="IPR045633">
    <property type="entry name" value="DUF6414"/>
</dbReference>